<evidence type="ECO:0000256" key="1">
    <source>
        <dbReference type="ARBA" id="ARBA00001974"/>
    </source>
</evidence>
<proteinExistence type="predicted"/>
<accession>A0A6U6B310</accession>
<dbReference type="EMBL" id="HBKN01028293">
    <property type="protein sequence ID" value="CAE2311929.1"/>
    <property type="molecule type" value="Transcribed_RNA"/>
</dbReference>
<dbReference type="Pfam" id="PF07992">
    <property type="entry name" value="Pyr_redox_2"/>
    <property type="match status" value="2"/>
</dbReference>
<organism evidence="5">
    <name type="scientific">Guillardia theta</name>
    <name type="common">Cryptophyte</name>
    <name type="synonym">Cryptomonas phi</name>
    <dbReference type="NCBI Taxonomy" id="55529"/>
    <lineage>
        <taxon>Eukaryota</taxon>
        <taxon>Cryptophyceae</taxon>
        <taxon>Pyrenomonadales</taxon>
        <taxon>Geminigeraceae</taxon>
        <taxon>Guillardia</taxon>
    </lineage>
</organism>
<evidence type="ECO:0000256" key="3">
    <source>
        <dbReference type="ARBA" id="ARBA00022827"/>
    </source>
</evidence>
<dbReference type="Gene3D" id="3.50.50.60">
    <property type="entry name" value="FAD/NAD(P)-binding domain"/>
    <property type="match status" value="3"/>
</dbReference>
<keyword evidence="3" id="KW-0274">FAD</keyword>
<name>A0A6U6B310_GUITH</name>
<dbReference type="EMBL" id="HBKN01028297">
    <property type="protein sequence ID" value="CAE2311936.1"/>
    <property type="molecule type" value="Transcribed_RNA"/>
</dbReference>
<gene>
    <name evidence="5" type="ORF">GTHE00462_LOCUS21908</name>
    <name evidence="6" type="ORF">GTHE00462_LOCUS21911</name>
    <name evidence="7" type="ORF">GTHE00462_LOCUS21912</name>
</gene>
<comment type="cofactor">
    <cofactor evidence="1">
        <name>FAD</name>
        <dbReference type="ChEBI" id="CHEBI:57692"/>
    </cofactor>
</comment>
<reference evidence="5" key="1">
    <citation type="submission" date="2021-01" db="EMBL/GenBank/DDBJ databases">
        <authorList>
            <person name="Corre E."/>
            <person name="Pelletier E."/>
            <person name="Niang G."/>
            <person name="Scheremetjew M."/>
            <person name="Finn R."/>
            <person name="Kale V."/>
            <person name="Holt S."/>
            <person name="Cochrane G."/>
            <person name="Meng A."/>
            <person name="Brown T."/>
            <person name="Cohen L."/>
        </authorList>
    </citation>
    <scope>NUCLEOTIDE SEQUENCE</scope>
    <source>
        <strain evidence="5">CCMP 2712</strain>
    </source>
</reference>
<dbReference type="OMA" id="MCENLIL"/>
<evidence type="ECO:0000259" key="4">
    <source>
        <dbReference type="Pfam" id="PF07992"/>
    </source>
</evidence>
<evidence type="ECO:0000256" key="2">
    <source>
        <dbReference type="ARBA" id="ARBA00022630"/>
    </source>
</evidence>
<feature type="domain" description="FAD/NAD(P)-binding" evidence="4">
    <location>
        <begin position="268"/>
        <end position="383"/>
    </location>
</feature>
<dbReference type="InterPro" id="IPR050260">
    <property type="entry name" value="FAD-bd_OxRdtase"/>
</dbReference>
<keyword evidence="2" id="KW-0285">Flavoprotein</keyword>
<dbReference type="InterPro" id="IPR023753">
    <property type="entry name" value="FAD/NAD-binding_dom"/>
</dbReference>
<protein>
    <recommendedName>
        <fullName evidence="4">FAD/NAD(P)-binding domain-containing protein</fullName>
    </recommendedName>
</protein>
<dbReference type="PANTHER" id="PTHR43429:SF2">
    <property type="entry name" value="PYRIDINE NUCLEOTIDE-DISULFIDE OXIDOREDUCTASE DOMAIN-CONTAINING PROTEIN 1"/>
    <property type="match status" value="1"/>
</dbReference>
<dbReference type="PRINTS" id="PR00368">
    <property type="entry name" value="FADPNR"/>
</dbReference>
<dbReference type="EMBL" id="HBKN01028296">
    <property type="protein sequence ID" value="CAE2311934.1"/>
    <property type="molecule type" value="Transcribed_RNA"/>
</dbReference>
<dbReference type="SUPFAM" id="SSF51905">
    <property type="entry name" value="FAD/NAD(P)-binding domain"/>
    <property type="match status" value="1"/>
</dbReference>
<dbReference type="AlphaFoldDB" id="A0A6U6B310"/>
<dbReference type="PANTHER" id="PTHR43429">
    <property type="entry name" value="PYRIDINE NUCLEOTIDE-DISULFIDE OXIDOREDUCTASE DOMAIN-CONTAINING"/>
    <property type="match status" value="1"/>
</dbReference>
<evidence type="ECO:0000313" key="5">
    <source>
        <dbReference type="EMBL" id="CAE2311929.1"/>
    </source>
</evidence>
<dbReference type="GO" id="GO:0016491">
    <property type="term" value="F:oxidoreductase activity"/>
    <property type="evidence" value="ECO:0007669"/>
    <property type="project" value="InterPro"/>
</dbReference>
<dbReference type="InterPro" id="IPR036188">
    <property type="entry name" value="FAD/NAD-bd_sf"/>
</dbReference>
<sequence>MASTSFHANFVIVGGGISGVTCCQELSRIAGDSKIALVAGCGLLKGASNVVKLSRHLNMFEIVEQPLDSLNSSNTLVLSSKAKDLDVEGKKINLSDGSLLSFDKLCICTGARPKVLSSHPRVLSLRDTESAKYLQSRVKRARRVMVAGNGGIAMELVHEIRDCEVVWAVRDGHIGNAFFDEEAGRWMFPTLADRLVDELSSLNHLPLPQSVEDEASAARAESGVRERGSSLGPQWQTGAFGVDYRVQEPRIKAGLGTLKGSLSEASPVFVKFGCEVVSVEGNEQDQHGWPLMVSLSSGEIVGCDYLISAIGVVPNSELVKNSGVIALDANDAIVVGSDMASSVKHVFAAGDVCSVQLPPDSQDAGGGSSWFQMRLWSQAQQQGLWAAQCMLGNADPLRSPFDLFAHATYFFGYKVVLLGRYNGQALNHDSPSFKMLKREEAGKEFIRVILYEGKIEGAVLLGETDLEETFENLILNRLDVSFLGDRLLDPSLDLEDFFD</sequence>
<evidence type="ECO:0000313" key="7">
    <source>
        <dbReference type="EMBL" id="CAE2311936.1"/>
    </source>
</evidence>
<feature type="domain" description="FAD/NAD(P)-binding" evidence="4">
    <location>
        <begin position="10"/>
        <end position="187"/>
    </location>
</feature>
<evidence type="ECO:0000313" key="6">
    <source>
        <dbReference type="EMBL" id="CAE2311934.1"/>
    </source>
</evidence>